<sequence length="61" mass="7075">MNFSKQFEEEGGFDLVYHWSDDPTVIVEKFNSPGDRADRWAELRGLENPREGHILRAGEPK</sequence>
<name>A0A1C8HTG9_BPPP4</name>
<keyword evidence="2" id="KW-1185">Reference proteome</keyword>
<evidence type="ECO:0000313" key="2">
    <source>
        <dbReference type="Proteomes" id="UP000230640"/>
    </source>
</evidence>
<reference evidence="1 2" key="1">
    <citation type="journal article" date="2016" name="Appl. Environ. Microbiol.">
        <title>Genomic and Transcriptional Mapping of PaMx41, Archetype of a New Lineage of Bacteriophages Infecting Pseudomonas aeruginosa.</title>
        <authorList>
            <person name="Cruz-Plancarte I."/>
            <person name="Cazares A."/>
            <person name="Guarneros G."/>
        </authorList>
    </citation>
    <scope>NUCLEOTIDE SEQUENCE [LARGE SCALE GENOMIC DNA]</scope>
</reference>
<protein>
    <submittedName>
        <fullName evidence="1">Uncharacterized protein</fullName>
    </submittedName>
</protein>
<dbReference type="Proteomes" id="UP000230640">
    <property type="component" value="Segment"/>
</dbReference>
<dbReference type="EMBL" id="KU884563">
    <property type="protein sequence ID" value="ANA49002.1"/>
    <property type="molecule type" value="Genomic_DNA"/>
</dbReference>
<proteinExistence type="predicted"/>
<gene>
    <name evidence="1" type="ORF">PaMx41_ORF39</name>
</gene>
<accession>A0A1C8HTG9</accession>
<evidence type="ECO:0000313" key="1">
    <source>
        <dbReference type="EMBL" id="ANA49002.1"/>
    </source>
</evidence>
<organism evidence="1 2">
    <name type="scientific">Pseudomonas phage PaMx41</name>
    <dbReference type="NCBI Taxonomy" id="1815976"/>
    <lineage>
        <taxon>Viruses</taxon>
        <taxon>Duplodnaviria</taxon>
        <taxon>Heunggongvirae</taxon>
        <taxon>Uroviricota</taxon>
        <taxon>Caudoviricetes</taxon>
        <taxon>Fredfastierviridae</taxon>
        <taxon>Jamesmcgillvirus</taxon>
        <taxon>Jamesmcgillvirus PaMx41</taxon>
    </lineage>
</organism>